<evidence type="ECO:0000313" key="4">
    <source>
        <dbReference type="Proteomes" id="UP001165079"/>
    </source>
</evidence>
<dbReference type="SUPFAM" id="SSF48452">
    <property type="entry name" value="TPR-like"/>
    <property type="match status" value="1"/>
</dbReference>
<dbReference type="InterPro" id="IPR024983">
    <property type="entry name" value="CHAT_dom"/>
</dbReference>
<dbReference type="Proteomes" id="UP001165079">
    <property type="component" value="Unassembled WGS sequence"/>
</dbReference>
<gene>
    <name evidence="3" type="ORF">Afil01_44710</name>
</gene>
<keyword evidence="4" id="KW-1185">Reference proteome</keyword>
<accession>A0A9W6SMI3</accession>
<protein>
    <submittedName>
        <fullName evidence="3">CHAT domain-containing protein</fullName>
    </submittedName>
</protein>
<evidence type="ECO:0000313" key="3">
    <source>
        <dbReference type="EMBL" id="GLZ79664.1"/>
    </source>
</evidence>
<proteinExistence type="predicted"/>
<evidence type="ECO:0000259" key="2">
    <source>
        <dbReference type="Pfam" id="PF12770"/>
    </source>
</evidence>
<dbReference type="Gene3D" id="1.25.40.10">
    <property type="entry name" value="Tetratricopeptide repeat domain"/>
    <property type="match status" value="3"/>
</dbReference>
<dbReference type="Pfam" id="PF12770">
    <property type="entry name" value="CHAT"/>
    <property type="match status" value="1"/>
</dbReference>
<name>A0A9W6SMI3_9ACTN</name>
<dbReference type="SUPFAM" id="SSF81901">
    <property type="entry name" value="HCP-like"/>
    <property type="match status" value="1"/>
</dbReference>
<reference evidence="3" key="1">
    <citation type="submission" date="2023-03" db="EMBL/GenBank/DDBJ databases">
        <title>Actinorhabdospora filicis NBRC 111898.</title>
        <authorList>
            <person name="Ichikawa N."/>
            <person name="Sato H."/>
            <person name="Tonouchi N."/>
        </authorList>
    </citation>
    <scope>NUCLEOTIDE SEQUENCE</scope>
    <source>
        <strain evidence="3">NBRC 111898</strain>
    </source>
</reference>
<dbReference type="EMBL" id="BSTX01000003">
    <property type="protein sequence ID" value="GLZ79664.1"/>
    <property type="molecule type" value="Genomic_DNA"/>
</dbReference>
<feature type="region of interest" description="Disordered" evidence="1">
    <location>
        <begin position="906"/>
        <end position="926"/>
    </location>
</feature>
<sequence>MTPTEGAPMRSVPVLIEQLSQHIDALLAGSPERLSDERAMGIAEELRQRRITEPGQALGACIAIATLYFIQGAPSAENQRRSETVRTAAALFATIGPIAPEAIPAELRTLVKTDARVPRTAPERLDEMRDNAIDSRDPAALNLAAAILRATVSADSGGLAEVASLAEVLGARAERTRDIEDLDEAVAVGKIWLDKAATSDPARAFRLWRLGLAEFGRHIVLGDPAPLDQAVIHTRAAVNTASPDDPKLQSYLTDLGLGLHLRAAATRNAGDIDAAITGWHLALDRTPPGAPDGVAYQYNLGYMYWFRYAGSSDGTALDSAIDMWRVVANTPSGDHSRAESALPLLAEALQVRASRNGTLTDVDESIRVLRAGIDSGASRNDEATFAAVLGNALWTRHGITGDLGDLDQAVEETRKAIASTSAESSSLISRKAGLASFLVTRHRVTSDDHDLAEAVDLARATVATMPPGGEKSGLILSNAGDILRTLAERNGDLAGLEAATALLRRAVDVLAVTDFHRVATLGNLALALYRMAFWTGDVERIDTSIEVARDALRSATEGGPDQARVLANLAVALRTRYTFTGTTRDLDQALAAVEEALNRTPAAHPSRAQRLDVLASVQIEQHRRYATPGVLDTAIARARQAVDLTSPAHSYLASRYTTLGDALLLRFHRSGGGADLDEAVSSARAAVEATPDDDPLHAVMLVNLAHTLRNRVTVTHDPGDLDEVVLSARKALTELPDDSPYRTNACWALATALSERSEIADGEAFPPETIAMLTEASAVPAGAAPLRVKAAYIAARMLVHEGAESAALPLLRTAVELLPRLARRDLERRDQRHLLDAEVPILAMDAAACAIGVGDLPEAVRLLEHGRGVIWGQLLDRRSDRGALHEAYPDIAAELERCLTALDSVDRQTNPDSGLTRHTQRTGSSTARRLDELVAEIRALPATEAFPHPAEFMGSPRLEPLMPPPGTGPVVILNMSRWRCDALIVTEDEIAVVPLPFEQPEAAAVTTRYLDALRRNTGPVRDPELETRANRVLEWLWDHVAEPVLDHLAFTPGRTNPPRIWWCPTGPLALLPIHAAGYHPRGDGRTVLDRAVSSYVPSLRALAYARSRQVPDQRPSALLVSIPRTPGLAELPGVTREHRMFTECFGAEAVTTLTGVSATREAIIAGLGENAIVHVASHGVQNLTRPSDGGLVPYDWETAGLVRADDLAGTRGGPGGLAFLSACQTAIGGVVSLEESVNVAAAMHYAGWPHVIGTLWTIFDGAAAAIAERFYERVIHDGRADLSVSAYALHDAVLELRDRNPRDAAYWARFVHFGP</sequence>
<dbReference type="InterPro" id="IPR011990">
    <property type="entry name" value="TPR-like_helical_dom_sf"/>
</dbReference>
<comment type="caution">
    <text evidence="3">The sequence shown here is derived from an EMBL/GenBank/DDBJ whole genome shotgun (WGS) entry which is preliminary data.</text>
</comment>
<evidence type="ECO:0000256" key="1">
    <source>
        <dbReference type="SAM" id="MobiDB-lite"/>
    </source>
</evidence>
<feature type="domain" description="CHAT" evidence="2">
    <location>
        <begin position="1031"/>
        <end position="1314"/>
    </location>
</feature>
<feature type="compositionally biased region" description="Polar residues" evidence="1">
    <location>
        <begin position="907"/>
        <end position="926"/>
    </location>
</feature>
<organism evidence="3 4">
    <name type="scientific">Actinorhabdospora filicis</name>
    <dbReference type="NCBI Taxonomy" id="1785913"/>
    <lineage>
        <taxon>Bacteria</taxon>
        <taxon>Bacillati</taxon>
        <taxon>Actinomycetota</taxon>
        <taxon>Actinomycetes</taxon>
        <taxon>Micromonosporales</taxon>
        <taxon>Micromonosporaceae</taxon>
        <taxon>Actinorhabdospora</taxon>
    </lineage>
</organism>